<dbReference type="GO" id="GO:0046872">
    <property type="term" value="F:metal ion binding"/>
    <property type="evidence" value="ECO:0007669"/>
    <property type="project" value="UniProtKB-KW"/>
</dbReference>
<dbReference type="InterPro" id="IPR011886">
    <property type="entry name" value="NapH_MauN"/>
</dbReference>
<dbReference type="KEGG" id="ete:ETEE_3060"/>
<evidence type="ECO:0000313" key="11">
    <source>
        <dbReference type="Proteomes" id="UP000028681"/>
    </source>
</evidence>
<dbReference type="PANTHER" id="PTHR30176:SF3">
    <property type="entry name" value="FERREDOXIN-TYPE PROTEIN NAPH"/>
    <property type="match status" value="1"/>
</dbReference>
<keyword evidence="3" id="KW-0479">Metal-binding</keyword>
<accession>A0A076LVC3</accession>
<dbReference type="AlphaFoldDB" id="A0A076LVC3"/>
<gene>
    <name evidence="10" type="primary">napH</name>
    <name evidence="10" type="ORF">ETEE_3060</name>
</gene>
<keyword evidence="6" id="KW-0408">Iron</keyword>
<evidence type="ECO:0000313" key="10">
    <source>
        <dbReference type="EMBL" id="AIJ09489.1"/>
    </source>
</evidence>
<feature type="transmembrane region" description="Helical" evidence="8">
    <location>
        <begin position="81"/>
        <end position="100"/>
    </location>
</feature>
<dbReference type="GO" id="GO:0051539">
    <property type="term" value="F:4 iron, 4 sulfur cluster binding"/>
    <property type="evidence" value="ECO:0007669"/>
    <property type="project" value="UniProtKB-KW"/>
</dbReference>
<keyword evidence="8" id="KW-1133">Transmembrane helix</keyword>
<dbReference type="Pfam" id="PF13237">
    <property type="entry name" value="Fer4_10"/>
    <property type="match status" value="1"/>
</dbReference>
<keyword evidence="8" id="KW-0472">Membrane</keyword>
<protein>
    <submittedName>
        <fullName evidence="10">Ferredoxin-type protein NapH</fullName>
    </submittedName>
</protein>
<evidence type="ECO:0000256" key="2">
    <source>
        <dbReference type="ARBA" id="ARBA00022485"/>
    </source>
</evidence>
<name>A0A076LVC3_9GAMM</name>
<reference evidence="10 11" key="1">
    <citation type="journal article" date="2012" name="PLoS ONE">
        <title>Edwardsiella comparative phylogenomics reveal the new intra/inter-species taxonomic relationships, virulence evolution and niche adaptation mechanisms.</title>
        <authorList>
            <person name="Yang M."/>
            <person name="Lv Y."/>
            <person name="Xiao J."/>
            <person name="Wu H."/>
            <person name="Zheng H."/>
            <person name="Liu Q."/>
            <person name="Zhang Y."/>
            <person name="Wang Q."/>
        </authorList>
    </citation>
    <scope>NUCLEOTIDE SEQUENCE [LARGE SCALE GENOMIC DNA]</scope>
    <source>
        <strain evidence="11">080813</strain>
    </source>
</reference>
<feature type="transmembrane region" description="Helical" evidence="8">
    <location>
        <begin position="31"/>
        <end position="51"/>
    </location>
</feature>
<keyword evidence="7" id="KW-0411">Iron-sulfur</keyword>
<feature type="domain" description="4Fe-4S ferredoxin-type" evidence="9">
    <location>
        <begin position="218"/>
        <end position="248"/>
    </location>
</feature>
<evidence type="ECO:0000259" key="9">
    <source>
        <dbReference type="PROSITE" id="PS51379"/>
    </source>
</evidence>
<dbReference type="Pfam" id="PF12801">
    <property type="entry name" value="Fer4_5"/>
    <property type="match status" value="2"/>
</dbReference>
<dbReference type="PANTHER" id="PTHR30176">
    <property type="entry name" value="FERREDOXIN-TYPE PROTEIN NAPH"/>
    <property type="match status" value="1"/>
</dbReference>
<keyword evidence="8" id="KW-0812">Transmembrane</keyword>
<feature type="domain" description="4Fe-4S ferredoxin-type" evidence="9">
    <location>
        <begin position="252"/>
        <end position="281"/>
    </location>
</feature>
<keyword evidence="1" id="KW-0813">Transport</keyword>
<dbReference type="Gene3D" id="3.30.70.20">
    <property type="match status" value="1"/>
</dbReference>
<dbReference type="PROSITE" id="PS51379">
    <property type="entry name" value="4FE4S_FER_2"/>
    <property type="match status" value="2"/>
</dbReference>
<keyword evidence="2" id="KW-0004">4Fe-4S</keyword>
<feature type="transmembrane region" description="Helical" evidence="8">
    <location>
        <begin position="170"/>
        <end position="192"/>
    </location>
</feature>
<dbReference type="InterPro" id="IPR017896">
    <property type="entry name" value="4Fe4S_Fe-S-bd"/>
</dbReference>
<dbReference type="GO" id="GO:0005886">
    <property type="term" value="C:plasma membrane"/>
    <property type="evidence" value="ECO:0007669"/>
    <property type="project" value="TreeGrafter"/>
</dbReference>
<dbReference type="SUPFAM" id="SSF54862">
    <property type="entry name" value="4Fe-4S ferredoxins"/>
    <property type="match status" value="1"/>
</dbReference>
<keyword evidence="4" id="KW-0677">Repeat</keyword>
<dbReference type="EMBL" id="CP006664">
    <property type="protein sequence ID" value="AIJ09489.1"/>
    <property type="molecule type" value="Genomic_DNA"/>
</dbReference>
<dbReference type="PROSITE" id="PS00198">
    <property type="entry name" value="4FE4S_FER_1"/>
    <property type="match status" value="1"/>
</dbReference>
<feature type="transmembrane region" description="Helical" evidence="8">
    <location>
        <begin position="138"/>
        <end position="158"/>
    </location>
</feature>
<proteinExistence type="predicted"/>
<keyword evidence="5" id="KW-0249">Electron transport</keyword>
<dbReference type="InterPro" id="IPR017900">
    <property type="entry name" value="4Fe4S_Fe_S_CS"/>
</dbReference>
<organism evidence="10 11">
    <name type="scientific">Edwardsiella anguillarum ET080813</name>
    <dbReference type="NCBI Taxonomy" id="667120"/>
    <lineage>
        <taxon>Bacteria</taxon>
        <taxon>Pseudomonadati</taxon>
        <taxon>Pseudomonadota</taxon>
        <taxon>Gammaproteobacteria</taxon>
        <taxon>Enterobacterales</taxon>
        <taxon>Hafniaceae</taxon>
        <taxon>Edwardsiella</taxon>
    </lineage>
</organism>
<dbReference type="NCBIfam" id="TIGR02163">
    <property type="entry name" value="napH"/>
    <property type="match status" value="1"/>
</dbReference>
<evidence type="ECO:0000256" key="8">
    <source>
        <dbReference type="SAM" id="Phobius"/>
    </source>
</evidence>
<evidence type="ECO:0000256" key="6">
    <source>
        <dbReference type="ARBA" id="ARBA00023004"/>
    </source>
</evidence>
<evidence type="ECO:0000256" key="4">
    <source>
        <dbReference type="ARBA" id="ARBA00022737"/>
    </source>
</evidence>
<dbReference type="NCBIfam" id="NF007013">
    <property type="entry name" value="PRK09477.1"/>
    <property type="match status" value="1"/>
</dbReference>
<dbReference type="Proteomes" id="UP000028681">
    <property type="component" value="Chromosome"/>
</dbReference>
<sequence length="289" mass="31990">MMANPVAQAGKEARVRLGWWRSHRWLLLRRGCQLGVLLMFLSGPLFGVWILKGNYSASRFLDTLPMTDPLMMLESLLAGHWPALTALLGALLVLGLYALIASRAFCGWVCPLNPVTDLAAWLRRRLGIRQSATLSRSLRYGILLAILAGSAVSGTLLWEWLNPVALLGRSLIFGVGGGLWLILAIFLFDLLVTEHGWCGHLCPLGALYGAIGSKSLLRVGAVRRDRCTRCMDCFHVCPEPQVLREPVLNHNHSPLVLSKACISCGRCMDVCAEQVFEFKTRFHRSGDKQ</sequence>
<evidence type="ECO:0000256" key="1">
    <source>
        <dbReference type="ARBA" id="ARBA00022448"/>
    </source>
</evidence>
<evidence type="ECO:0000256" key="7">
    <source>
        <dbReference type="ARBA" id="ARBA00023014"/>
    </source>
</evidence>
<evidence type="ECO:0000256" key="3">
    <source>
        <dbReference type="ARBA" id="ARBA00022723"/>
    </source>
</evidence>
<evidence type="ECO:0000256" key="5">
    <source>
        <dbReference type="ARBA" id="ARBA00022982"/>
    </source>
</evidence>
<dbReference type="HOGENOM" id="CLU_066585_1_0_6"/>
<dbReference type="InterPro" id="IPR051684">
    <property type="entry name" value="Electron_Trans/Redox"/>
</dbReference>